<dbReference type="AlphaFoldDB" id="A0A508YT84"/>
<feature type="domain" description="Transposase IS4-like" evidence="1">
    <location>
        <begin position="266"/>
        <end position="517"/>
    </location>
</feature>
<dbReference type="GO" id="GO:0003677">
    <property type="term" value="F:DNA binding"/>
    <property type="evidence" value="ECO:0007669"/>
    <property type="project" value="InterPro"/>
</dbReference>
<accession>A0A508YT84</accession>
<evidence type="ECO:0000259" key="2">
    <source>
        <dbReference type="Pfam" id="PF05598"/>
    </source>
</evidence>
<dbReference type="PANTHER" id="PTHR33408:SF2">
    <property type="entry name" value="TRANSPOSASE DDE DOMAIN-CONTAINING PROTEIN"/>
    <property type="match status" value="1"/>
</dbReference>
<evidence type="ECO:0000313" key="4">
    <source>
        <dbReference type="Proteomes" id="UP000365705"/>
    </source>
</evidence>
<dbReference type="RefSeq" id="WP_263863095.1">
    <property type="nucleotide sequence ID" value="NZ_CABFNH010000024.1"/>
</dbReference>
<name>A0A508YT84_LIMMU</name>
<dbReference type="SUPFAM" id="SSF58113">
    <property type="entry name" value="Apolipoprotein A-I"/>
    <property type="match status" value="1"/>
</dbReference>
<evidence type="ECO:0000259" key="1">
    <source>
        <dbReference type="Pfam" id="PF01609"/>
    </source>
</evidence>
<dbReference type="Pfam" id="PF05598">
    <property type="entry name" value="DUF772"/>
    <property type="match status" value="1"/>
</dbReference>
<dbReference type="Pfam" id="PF01609">
    <property type="entry name" value="DDE_Tnp_1"/>
    <property type="match status" value="1"/>
</dbReference>
<dbReference type="PANTHER" id="PTHR33408">
    <property type="entry name" value="TRANSPOSASE"/>
    <property type="match status" value="1"/>
</dbReference>
<gene>
    <name evidence="3" type="ORF">LMUP508_01518</name>
</gene>
<protein>
    <recommendedName>
        <fullName evidence="5">IS1182 family transposase</fullName>
    </recommendedName>
</protein>
<feature type="domain" description="Transposase InsH N-terminal" evidence="2">
    <location>
        <begin position="18"/>
        <end position="108"/>
    </location>
</feature>
<dbReference type="InterPro" id="IPR008490">
    <property type="entry name" value="Transposase_InsH_N"/>
</dbReference>
<evidence type="ECO:0000313" key="3">
    <source>
        <dbReference type="EMBL" id="VTZ91791.1"/>
    </source>
</evidence>
<reference evidence="3 4" key="1">
    <citation type="submission" date="2019-06" db="EMBL/GenBank/DDBJ databases">
        <authorList>
            <person name="Rodrigo-Torres L."/>
            <person name="Arahal R. D."/>
            <person name="Lucena T."/>
        </authorList>
    </citation>
    <scope>NUCLEOTIDE SEQUENCE [LARGE SCALE GENOMIC DNA]</scope>
    <source>
        <strain evidence="3 4">INIA P508</strain>
    </source>
</reference>
<organism evidence="3 4">
    <name type="scientific">Limosilactobacillus mucosae</name>
    <name type="common">Lactobacillus mucosae</name>
    <dbReference type="NCBI Taxonomy" id="97478"/>
    <lineage>
        <taxon>Bacteria</taxon>
        <taxon>Bacillati</taxon>
        <taxon>Bacillota</taxon>
        <taxon>Bacilli</taxon>
        <taxon>Lactobacillales</taxon>
        <taxon>Lactobacillaceae</taxon>
        <taxon>Limosilactobacillus</taxon>
    </lineage>
</organism>
<sequence length="531" mass="62328">MYQNCTTGQLQLSLQYELKVAPDHIVNLINDFVNSIPNEVLLDAGDHNKSTGRPAVHTGILLKAILYGYSRRQFSGRKIELMMQENLPMMWLVQQQTFSYHTINSFITNEKTAQLLKRVFIQFTGKLHELGLITQDALFIDGTKIEANANKYSFVWKRSTEKYQAKLEEHVGELYDELVENDVKPAIEKEEMKTVHGVETITDQLEKEVEQLNQAIEAEPKIIKGGSENKRKRRKVKKYIRKLKEDYLPRLKKYHQQMATFGKRNSYSKTDHDATFMRMKEDPMLNGQLKPGYNLQIATNNQFTIDYDIYSNPTDTRTLVPFLKQMECREMFETIVADAGYGSEYNYTVIIDELNQQVLIPYSTMDRELKKRYKSNPKYPDNWIYNAEDDYYIDPQGIRFDFKRYSKRHDKYGFERNFKVYEANAFQLNKTASEASRTKKAQRLRQIYVNGTWNYFRNLVKTAIQSDEGHAIYRRRKFDVEPVFARLKQNMGYRRTKHRGKQGVKNALGLALMTLNLERLADWARQKATQG</sequence>
<evidence type="ECO:0008006" key="5">
    <source>
        <dbReference type="Google" id="ProtNLM"/>
    </source>
</evidence>
<dbReference type="EMBL" id="CABFNH010000024">
    <property type="protein sequence ID" value="VTZ91791.1"/>
    <property type="molecule type" value="Genomic_DNA"/>
</dbReference>
<dbReference type="GO" id="GO:0006313">
    <property type="term" value="P:DNA transposition"/>
    <property type="evidence" value="ECO:0007669"/>
    <property type="project" value="InterPro"/>
</dbReference>
<dbReference type="Proteomes" id="UP000365705">
    <property type="component" value="Unassembled WGS sequence"/>
</dbReference>
<dbReference type="InterPro" id="IPR047629">
    <property type="entry name" value="IS1182_transpos"/>
</dbReference>
<proteinExistence type="predicted"/>
<dbReference type="GO" id="GO:0004803">
    <property type="term" value="F:transposase activity"/>
    <property type="evidence" value="ECO:0007669"/>
    <property type="project" value="InterPro"/>
</dbReference>
<dbReference type="NCBIfam" id="NF033551">
    <property type="entry name" value="transpos_IS1182"/>
    <property type="match status" value="1"/>
</dbReference>
<dbReference type="InterPro" id="IPR002559">
    <property type="entry name" value="Transposase_11"/>
</dbReference>